<evidence type="ECO:0000256" key="1">
    <source>
        <dbReference type="SAM" id="Phobius"/>
    </source>
</evidence>
<name>A0A2H0R5D5_9BACT</name>
<reference evidence="3 4" key="1">
    <citation type="submission" date="2017-09" db="EMBL/GenBank/DDBJ databases">
        <title>Depth-based differentiation of microbial function through sediment-hosted aquifers and enrichment of novel symbionts in the deep terrestrial subsurface.</title>
        <authorList>
            <person name="Probst A.J."/>
            <person name="Ladd B."/>
            <person name="Jarett J.K."/>
            <person name="Geller-Mcgrath D.E."/>
            <person name="Sieber C.M."/>
            <person name="Emerson J.B."/>
            <person name="Anantharaman K."/>
            <person name="Thomas B.C."/>
            <person name="Malmstrom R."/>
            <person name="Stieglmeier M."/>
            <person name="Klingl A."/>
            <person name="Woyke T."/>
            <person name="Ryan C.M."/>
            <person name="Banfield J.F."/>
        </authorList>
    </citation>
    <scope>NUCLEOTIDE SEQUENCE [LARGE SCALE GENOMIC DNA]</scope>
    <source>
        <strain evidence="3">CG10_big_fil_rev_8_21_14_0_10_37_15</strain>
    </source>
</reference>
<dbReference type="AlphaFoldDB" id="A0A2H0R5D5"/>
<keyword evidence="1" id="KW-0472">Membrane</keyword>
<dbReference type="Proteomes" id="UP000230208">
    <property type="component" value="Unassembled WGS sequence"/>
</dbReference>
<protein>
    <recommendedName>
        <fullName evidence="2">DUF5652 domain-containing protein</fullName>
    </recommendedName>
</protein>
<dbReference type="InterPro" id="IPR043712">
    <property type="entry name" value="DUF5652"/>
</dbReference>
<organism evidence="3 4">
    <name type="scientific">Candidatus Yanofskybacteria bacterium CG10_big_fil_rev_8_21_14_0_10_37_15</name>
    <dbReference type="NCBI Taxonomy" id="1975097"/>
    <lineage>
        <taxon>Bacteria</taxon>
        <taxon>Candidatus Yanofskyibacteriota</taxon>
    </lineage>
</organism>
<feature type="domain" description="DUF5652" evidence="2">
    <location>
        <begin position="6"/>
        <end position="59"/>
    </location>
</feature>
<dbReference type="EMBL" id="PCXP01000025">
    <property type="protein sequence ID" value="PIR41713.1"/>
    <property type="molecule type" value="Genomic_DNA"/>
</dbReference>
<feature type="transmembrane region" description="Helical" evidence="1">
    <location>
        <begin position="33"/>
        <end position="53"/>
    </location>
</feature>
<accession>A0A2H0R5D5</accession>
<comment type="caution">
    <text evidence="3">The sequence shown here is derived from an EMBL/GenBank/DDBJ whole genome shotgun (WGS) entry which is preliminary data.</text>
</comment>
<feature type="transmembrane region" description="Helical" evidence="1">
    <location>
        <begin position="6"/>
        <end position="26"/>
    </location>
</feature>
<keyword evidence="1" id="KW-0812">Transmembrane</keyword>
<evidence type="ECO:0000259" key="2">
    <source>
        <dbReference type="Pfam" id="PF18893"/>
    </source>
</evidence>
<keyword evidence="1" id="KW-1133">Transmembrane helix</keyword>
<evidence type="ECO:0000313" key="3">
    <source>
        <dbReference type="EMBL" id="PIR41713.1"/>
    </source>
</evidence>
<evidence type="ECO:0000313" key="4">
    <source>
        <dbReference type="Proteomes" id="UP000230208"/>
    </source>
</evidence>
<proteinExistence type="predicted"/>
<sequence length="70" mass="8356">MGFWSFIVISVIWSLIWKGLVLWRAARRNHKKWFVVLLLFNTLGVLDILYFFIFSKQAKYSSQISEDKIS</sequence>
<gene>
    <name evidence="3" type="ORF">COV30_02260</name>
</gene>
<dbReference type="Pfam" id="PF18893">
    <property type="entry name" value="DUF5652"/>
    <property type="match status" value="1"/>
</dbReference>